<dbReference type="Pfam" id="PF00122">
    <property type="entry name" value="E1-E2_ATPase"/>
    <property type="match status" value="1"/>
</dbReference>
<evidence type="ECO:0000256" key="29">
    <source>
        <dbReference type="ARBA" id="ARBA00034105"/>
    </source>
</evidence>
<dbReference type="NCBIfam" id="TIGR01525">
    <property type="entry name" value="ATPase-IB_hvy"/>
    <property type="match status" value="1"/>
</dbReference>
<dbReference type="GO" id="GO:0005524">
    <property type="term" value="F:ATP binding"/>
    <property type="evidence" value="ECO:0007669"/>
    <property type="project" value="UniProtKB-KW"/>
</dbReference>
<feature type="domain" description="RRM" evidence="37">
    <location>
        <begin position="1"/>
        <end position="85"/>
    </location>
</feature>
<keyword evidence="13" id="KW-0479">Metal-binding</keyword>
<dbReference type="Pfam" id="PF13855">
    <property type="entry name" value="LRR_8"/>
    <property type="match status" value="1"/>
</dbReference>
<sequence>MEDMNEYSNIEEFAEGSKINVSKNQQDDVVDCTIKTDPVTGRSRGFGFVLFKDAASVDKVLELKEHKLDGKLIDSKRAKALKGKEPPKKVFVGGLSPDTSEEQIKEYFGACGEIENIELPMDTKTNERRGFCFVTYTDEEPVKKLLESRYHQIGSGKCEIKVAQPKEECKEEIKMDLSMSVNSVTISVEGMTCSSCVWTIEQQIGKLNGVHHIKVSLEEKNATVIYDPKLQTPKTLQEAIDDMGFDAILHNPKPLPVLTETVFLTVTASLVPPWDHIQSTLLKTKGVTDIKISPQQRTAVVTIIPSIVNANQIVELVPDLSLDTGTLEKKSGTCEDYSMAQPGEVMLKMKVEGMTCHSCTSTIEGKIGKLQGVQRIKVSLDNQEATVVYQPHLITAEEIKKQIEVVGFTAFIKKQPKYLKLGAIDIERLKNTPVKSSEGSQQKSPSYTSNSTVIFTIDGMHCKSCVSNIESALSTLQHISSVVVSLENKSAIVKYNASLVTPETLRKAIEAISQGQYRVSSASEIESTSNSPSSSSLQKSPLNIVSQPLTQETVINIDGMTCNSCVQSIEGVISKKAGVKSIQVSLANGKGTVEYDPLLTSPETLREAIENMGFDASLSDTNEPLVVIAQPSSEMPLLTSTNEFHTKMMTPIHDKEEPKTSSKCYIQVTGMTCASCVANIERNLRREEGIYSVLVALMAGKAEVRYNPAFIQPPVIAELIRELGFGSTVIENADEGDGVLELVVRGMTCASCVHKIESTLTKHRGIFYCSVALATNKAHIKYDPEIIGPRDIIHTIESLGFEASLVKKDRSASHLDHKREIRQWRRAFLVSLFFCIPVMGLMIYMMVIDHHLASLHHNQNMSQEEMINIHSSMFLERQILPGLSIMNLLSFLLCVPVQASEMLASIFFFGGWHFYIQAYKALKHKTANMDVLIVLATTIAFAYSLVILLVAMYERAKVNPVTFFDTPPMLFVFIALGRWLEHVAKGKTSEALAKLISLQATEATIVTLDSDNILLSEEQVDVELVQRGDIIKVVPGGKFPVDGRVIEGHSMVDESLITGEAMPVAKKSGSTVIAGSINQNGSLLIRATHVGADTTLSQIVKLVEEAQTSKAPIQQFADKLSGYFVPFIVIVSIATLLVWIIIGFLNFEIVETYFPGYNRSISRTETVIRFAFQASITVLCIACPCSLGLATPTAVMVGTGVGAQNGILIKGGEPLEMAHKVKVVVFDKTGTITHGTPVVNQVKVLVESNRISRNKILAIVGTAESNSEHPLGAAITKYCKQELDTETLGTCIDFQVVPGCGINCKVTNIEALLHKNNWKIEENNIKNASLVQIDESNEQSSTSSSMIIDAQFSNALNAQQYKVLIGNREWMIRNGLAINNSVNDSMTEHERRGRTAVLVAVDDELCGLIAIADTVKPEAELAVHILKSMGLEVVLMTGDNSKTARSIASQVGITKVFAEVLPSHKVAKVKQLQEEGKRVAMVGDGINDSPALAMANVGIAIGTGTDVAIEAADVVLIRNDLLDVVASIDLSRKTVKRIRINFVFALIYNLIGIPIAAGVFMPIGLVLQPWMGSAAMAASSVSVVLSSLFLKLPQLPALMLILNAPSIAVTAAVSEMPYPDNEFDCLRDVNCGEISGFKADSAFIHIKIESLNLEYNNIRTLKHKTFQFLKKLQVLILSQNHLSIIEKYAFSGLNHLYKLDLAYNILSNFQAGLFLGLENLEVLNLSFNKITYETTRTLPFPPFMNLKSLKQLNLEGQIHRIQVVPINFFQGLNDLQELLLGENPTVFLDHLQLDSLIDLTKLDISGTKSGD</sequence>
<dbReference type="FunFam" id="1.20.1110.10:FF:000022">
    <property type="entry name" value="copper-transporting ATPase 1 isoform X2"/>
    <property type="match status" value="1"/>
</dbReference>
<keyword evidence="16" id="KW-0967">Endosome</keyword>
<evidence type="ECO:0000256" key="9">
    <source>
        <dbReference type="ARBA" id="ARBA00022475"/>
    </source>
</evidence>
<evidence type="ECO:0000256" key="13">
    <source>
        <dbReference type="ARBA" id="ARBA00022723"/>
    </source>
</evidence>
<dbReference type="InterPro" id="IPR006122">
    <property type="entry name" value="HMA_Cu_ion-bd"/>
</dbReference>
<evidence type="ECO:0000256" key="5">
    <source>
        <dbReference type="ARBA" id="ARBA00004651"/>
    </source>
</evidence>
<evidence type="ECO:0000256" key="1">
    <source>
        <dbReference type="ARBA" id="ARBA00004166"/>
    </source>
</evidence>
<dbReference type="Gene3D" id="3.80.10.10">
    <property type="entry name" value="Ribonuclease Inhibitor"/>
    <property type="match status" value="1"/>
</dbReference>
<keyword evidence="9" id="KW-1003">Cell membrane</keyword>
<keyword evidence="23" id="KW-0770">Synapse</keyword>
<evidence type="ECO:0000259" key="38">
    <source>
        <dbReference type="PROSITE" id="PS50846"/>
    </source>
</evidence>
<keyword evidence="11" id="KW-0433">Leucine-rich repeat</keyword>
<gene>
    <name evidence="39" type="ORF">E5288_WYG011802</name>
</gene>
<evidence type="ECO:0000256" key="3">
    <source>
        <dbReference type="ARBA" id="ARBA00004489"/>
    </source>
</evidence>
<evidence type="ECO:0000256" key="21">
    <source>
        <dbReference type="ARBA" id="ARBA00022989"/>
    </source>
</evidence>
<dbReference type="PROSITE" id="PS50846">
    <property type="entry name" value="HMA_2"/>
    <property type="match status" value="7"/>
</dbReference>
<evidence type="ECO:0000256" key="8">
    <source>
        <dbReference type="ARBA" id="ARBA00022448"/>
    </source>
</evidence>
<dbReference type="InterPro" id="IPR027256">
    <property type="entry name" value="P-typ_ATPase_IB"/>
</dbReference>
<dbReference type="Pfam" id="PF00403">
    <property type="entry name" value="HMA"/>
    <property type="match status" value="6"/>
</dbReference>
<dbReference type="PROSITE" id="PS50102">
    <property type="entry name" value="RRM"/>
    <property type="match status" value="2"/>
</dbReference>
<evidence type="ECO:0000256" key="15">
    <source>
        <dbReference type="ARBA" id="ARBA00022741"/>
    </source>
</evidence>
<dbReference type="NCBIfam" id="TIGR01494">
    <property type="entry name" value="ATPase_P-type"/>
    <property type="match status" value="2"/>
</dbReference>
<keyword evidence="15" id="KW-0547">Nucleotide-binding</keyword>
<dbReference type="PRINTS" id="PR00119">
    <property type="entry name" value="CATATPASE"/>
</dbReference>
<keyword evidence="18" id="KW-0067">ATP-binding</keyword>
<feature type="transmembrane region" description="Helical" evidence="36">
    <location>
        <begin position="959"/>
        <end position="980"/>
    </location>
</feature>
<evidence type="ECO:0000256" key="10">
    <source>
        <dbReference type="ARBA" id="ARBA00022553"/>
    </source>
</evidence>
<dbReference type="PANTHER" id="PTHR46594">
    <property type="entry name" value="P-TYPE CATION-TRANSPORTING ATPASE"/>
    <property type="match status" value="1"/>
</dbReference>
<dbReference type="GO" id="GO:0016887">
    <property type="term" value="F:ATP hydrolysis activity"/>
    <property type="evidence" value="ECO:0007669"/>
    <property type="project" value="InterPro"/>
</dbReference>
<evidence type="ECO:0000256" key="16">
    <source>
        <dbReference type="ARBA" id="ARBA00022753"/>
    </source>
</evidence>
<feature type="domain" description="HMA" evidence="38">
    <location>
        <begin position="259"/>
        <end position="325"/>
    </location>
</feature>
<dbReference type="CDD" id="cd02094">
    <property type="entry name" value="P-type_ATPase_Cu-like"/>
    <property type="match status" value="1"/>
</dbReference>
<feature type="domain" description="HMA" evidence="38">
    <location>
        <begin position="451"/>
        <end position="517"/>
    </location>
</feature>
<evidence type="ECO:0000256" key="22">
    <source>
        <dbReference type="ARBA" id="ARBA00023008"/>
    </source>
</evidence>
<keyword evidence="40" id="KW-1185">Reference proteome</keyword>
<dbReference type="SFLD" id="SFLDS00003">
    <property type="entry name" value="Haloacid_Dehalogenase"/>
    <property type="match status" value="1"/>
</dbReference>
<dbReference type="InterPro" id="IPR001757">
    <property type="entry name" value="P_typ_ATPase"/>
</dbReference>
<dbReference type="InterPro" id="IPR006121">
    <property type="entry name" value="HMA_dom"/>
</dbReference>
<comment type="similarity">
    <text evidence="6">Belongs to the cation transport ATPase (P-type) (TC 3.A.3) family. Type IB subfamily.</text>
</comment>
<dbReference type="Gene3D" id="3.30.70.100">
    <property type="match status" value="6"/>
</dbReference>
<dbReference type="PRINTS" id="PR00942">
    <property type="entry name" value="CUATPASEI"/>
</dbReference>
<feature type="domain" description="HMA" evidence="38">
    <location>
        <begin position="182"/>
        <end position="248"/>
    </location>
</feature>
<dbReference type="FunFam" id="3.40.1110.10:FF:000023">
    <property type="entry name" value="Copper-transporting ATPase 1, putative"/>
    <property type="match status" value="1"/>
</dbReference>
<evidence type="ECO:0000256" key="18">
    <source>
        <dbReference type="ARBA" id="ARBA00022840"/>
    </source>
</evidence>
<evidence type="ECO:0000256" key="26">
    <source>
        <dbReference type="ARBA" id="ARBA00023136"/>
    </source>
</evidence>
<dbReference type="Pfam" id="PF00076">
    <property type="entry name" value="RRM_1"/>
    <property type="match status" value="2"/>
</dbReference>
<feature type="domain" description="HMA" evidence="38">
    <location>
        <begin position="345"/>
        <end position="411"/>
    </location>
</feature>
<evidence type="ECO:0000256" key="2">
    <source>
        <dbReference type="ARBA" id="ARBA00004279"/>
    </source>
</evidence>
<evidence type="ECO:0000256" key="36">
    <source>
        <dbReference type="SAM" id="Phobius"/>
    </source>
</evidence>
<dbReference type="InterPro" id="IPR003591">
    <property type="entry name" value="Leu-rich_rpt_typical-subtyp"/>
</dbReference>
<keyword evidence="24" id="KW-0333">Golgi apparatus</keyword>
<evidence type="ECO:0000256" key="6">
    <source>
        <dbReference type="ARBA" id="ARBA00006024"/>
    </source>
</evidence>
<dbReference type="SUPFAM" id="SSF81665">
    <property type="entry name" value="Calcium ATPase, transmembrane domain M"/>
    <property type="match status" value="1"/>
</dbReference>
<dbReference type="FunFam" id="3.40.50.1000:FF:000230">
    <property type="entry name" value="copper-transporting ATPase 1 isoform X1"/>
    <property type="match status" value="1"/>
</dbReference>
<feature type="domain" description="HMA" evidence="38">
    <location>
        <begin position="738"/>
        <end position="804"/>
    </location>
</feature>
<feature type="domain" description="HMA" evidence="38">
    <location>
        <begin position="551"/>
        <end position="617"/>
    </location>
</feature>
<dbReference type="InterPro" id="IPR000504">
    <property type="entry name" value="RRM_dom"/>
</dbReference>
<evidence type="ECO:0000256" key="25">
    <source>
        <dbReference type="ARBA" id="ARBA00023065"/>
    </source>
</evidence>
<reference evidence="39" key="1">
    <citation type="submission" date="2019-10" db="EMBL/GenBank/DDBJ databases">
        <title>The sequence and de novo assembly of the wild yak genome.</title>
        <authorList>
            <person name="Liu Y."/>
        </authorList>
    </citation>
    <scope>NUCLEOTIDE SEQUENCE [LARGE SCALE GENOMIC DNA]</scope>
    <source>
        <strain evidence="39">WY2019</strain>
    </source>
</reference>
<accession>A0A6B0S827</accession>
<dbReference type="CDD" id="cd00371">
    <property type="entry name" value="HMA"/>
    <property type="match status" value="6"/>
</dbReference>
<dbReference type="FunFam" id="2.70.150.10:FF:000002">
    <property type="entry name" value="Copper-transporting ATPase 1, putative"/>
    <property type="match status" value="1"/>
</dbReference>
<dbReference type="InterPro" id="IPR023299">
    <property type="entry name" value="ATPase_P-typ_cyto_dom_N"/>
</dbReference>
<dbReference type="PANTHER" id="PTHR46594:SF4">
    <property type="entry name" value="P-TYPE CATION-TRANSPORTING ATPASE"/>
    <property type="match status" value="1"/>
</dbReference>
<evidence type="ECO:0000256" key="27">
    <source>
        <dbReference type="ARBA" id="ARBA00023180"/>
    </source>
</evidence>
<evidence type="ECO:0000256" key="34">
    <source>
        <dbReference type="ARBA" id="ARBA00083612"/>
    </source>
</evidence>
<dbReference type="GO" id="GO:0006878">
    <property type="term" value="P:intracellular copper ion homeostasis"/>
    <property type="evidence" value="ECO:0007669"/>
    <property type="project" value="UniProtKB-ARBA"/>
</dbReference>
<dbReference type="Proteomes" id="UP000322234">
    <property type="component" value="Unassembled WGS sequence"/>
</dbReference>
<evidence type="ECO:0000256" key="11">
    <source>
        <dbReference type="ARBA" id="ARBA00022614"/>
    </source>
</evidence>
<evidence type="ECO:0000256" key="4">
    <source>
        <dbReference type="ARBA" id="ARBA00004520"/>
    </source>
</evidence>
<dbReference type="InterPro" id="IPR035979">
    <property type="entry name" value="RBD_domain_sf"/>
</dbReference>
<proteinExistence type="inferred from homology"/>
<keyword evidence="14" id="KW-0677">Repeat</keyword>
<dbReference type="InterPro" id="IPR059000">
    <property type="entry name" value="ATPase_P-type_domA"/>
</dbReference>
<protein>
    <recommendedName>
        <fullName evidence="33">Copper-transporting ATPase 1</fullName>
        <ecNumber evidence="7">7.2.2.8</ecNumber>
    </recommendedName>
    <alternativeName>
        <fullName evidence="34">Copper pump 1</fullName>
    </alternativeName>
</protein>
<evidence type="ECO:0000256" key="31">
    <source>
        <dbReference type="ARBA" id="ARBA00060435"/>
    </source>
</evidence>
<dbReference type="InterPro" id="IPR023214">
    <property type="entry name" value="HAD_sf"/>
</dbReference>
<dbReference type="GO" id="GO:0005886">
    <property type="term" value="C:plasma membrane"/>
    <property type="evidence" value="ECO:0007669"/>
    <property type="project" value="UniProtKB-SubCell"/>
</dbReference>
<dbReference type="GO" id="GO:0005507">
    <property type="term" value="F:copper ion binding"/>
    <property type="evidence" value="ECO:0007669"/>
    <property type="project" value="InterPro"/>
</dbReference>
<dbReference type="InterPro" id="IPR017969">
    <property type="entry name" value="Heavy-metal-associated_CS"/>
</dbReference>
<dbReference type="SMART" id="SM00369">
    <property type="entry name" value="LRR_TYP"/>
    <property type="match status" value="4"/>
</dbReference>
<evidence type="ECO:0000256" key="35">
    <source>
        <dbReference type="PROSITE-ProRule" id="PRU00176"/>
    </source>
</evidence>
<dbReference type="PROSITE" id="PS01047">
    <property type="entry name" value="HMA_1"/>
    <property type="match status" value="6"/>
</dbReference>
<dbReference type="GO" id="GO:0033162">
    <property type="term" value="C:melanosome membrane"/>
    <property type="evidence" value="ECO:0007669"/>
    <property type="project" value="UniProtKB-SubCell"/>
</dbReference>
<dbReference type="FunFam" id="3.30.70.100:FF:000009">
    <property type="entry name" value="ATPase copper transporting beta"/>
    <property type="match status" value="1"/>
</dbReference>
<evidence type="ECO:0000256" key="17">
    <source>
        <dbReference type="ARBA" id="ARBA00022796"/>
    </source>
</evidence>
<evidence type="ECO:0000313" key="40">
    <source>
        <dbReference type="Proteomes" id="UP000322234"/>
    </source>
</evidence>
<evidence type="ECO:0000256" key="7">
    <source>
        <dbReference type="ARBA" id="ARBA00012517"/>
    </source>
</evidence>
<keyword evidence="12 36" id="KW-0812">Transmembrane</keyword>
<dbReference type="FunFam" id="3.30.70.100:FF:000001">
    <property type="entry name" value="ATPase copper transporting beta"/>
    <property type="match status" value="3"/>
</dbReference>
<dbReference type="SUPFAM" id="SSF55008">
    <property type="entry name" value="HMA, heavy metal-associated domain"/>
    <property type="match status" value="6"/>
</dbReference>
<feature type="domain" description="HMA" evidence="38">
    <location>
        <begin position="662"/>
        <end position="728"/>
    </location>
</feature>
<dbReference type="NCBIfam" id="TIGR00003">
    <property type="entry name" value="copper ion binding protein"/>
    <property type="match status" value="6"/>
</dbReference>
<keyword evidence="20" id="KW-1278">Translocase</keyword>
<keyword evidence="8" id="KW-0813">Transport</keyword>
<dbReference type="EC" id="7.2.2.8" evidence="7"/>
<keyword evidence="17" id="KW-0187">Copper transport</keyword>
<evidence type="ECO:0000256" key="19">
    <source>
        <dbReference type="ARBA" id="ARBA00022842"/>
    </source>
</evidence>
<dbReference type="SUPFAM" id="SSF56784">
    <property type="entry name" value="HAD-like"/>
    <property type="match status" value="1"/>
</dbReference>
<evidence type="ECO:0000256" key="30">
    <source>
        <dbReference type="ARBA" id="ARBA00052642"/>
    </source>
</evidence>
<dbReference type="SMART" id="SM00360">
    <property type="entry name" value="RRM"/>
    <property type="match status" value="2"/>
</dbReference>
<dbReference type="SUPFAM" id="SSF52058">
    <property type="entry name" value="L domain-like"/>
    <property type="match status" value="1"/>
</dbReference>
<comment type="subunit">
    <text evidence="32">Monomer. Interacts with PDZD11. Interacts with ATOX1 and COMMD1. Interacts with TYRP1. Directly interacts with SOD3; this interaction is copper-dependent and is required for SOD3 activity.</text>
</comment>
<dbReference type="EMBL" id="VBQZ03000286">
    <property type="protein sequence ID" value="MXQ98798.1"/>
    <property type="molecule type" value="Genomic_DNA"/>
</dbReference>
<dbReference type="InterPro" id="IPR008250">
    <property type="entry name" value="ATPase_P-typ_transduc_dom_A_sf"/>
</dbReference>
<evidence type="ECO:0000256" key="33">
    <source>
        <dbReference type="ARBA" id="ARBA00074950"/>
    </source>
</evidence>
<feature type="transmembrane region" description="Helical" evidence="36">
    <location>
        <begin position="1542"/>
        <end position="1564"/>
    </location>
</feature>
<dbReference type="InterPro" id="IPR023298">
    <property type="entry name" value="ATPase_P-typ_TM_dom_sf"/>
</dbReference>
<keyword evidence="22" id="KW-0186">Copper</keyword>
<dbReference type="SUPFAM" id="SSF81653">
    <property type="entry name" value="Calcium ATPase, transduction domain A"/>
    <property type="match status" value="1"/>
</dbReference>
<feature type="domain" description="RRM" evidence="37">
    <location>
        <begin position="88"/>
        <end position="167"/>
    </location>
</feature>
<evidence type="ECO:0000256" key="24">
    <source>
        <dbReference type="ARBA" id="ARBA00023034"/>
    </source>
</evidence>
<keyword evidence="27" id="KW-0325">Glycoprotein</keyword>
<comment type="subcellular location">
    <subcellularLocation>
        <location evidence="5">Cell membrane</location>
        <topology evidence="5">Multi-pass membrane protein</topology>
    </subcellularLocation>
    <subcellularLocation>
        <location evidence="3">Cell projection</location>
        <location evidence="3">Axon</location>
    </subcellularLocation>
    <subcellularLocation>
        <location evidence="2">Cell projection</location>
        <location evidence="2">Dendrite</location>
    </subcellularLocation>
    <subcellularLocation>
        <location evidence="4">Early endosome membrane</location>
        <topology evidence="4">Multi-pass membrane protein</topology>
    </subcellularLocation>
    <subcellularLocation>
        <location evidence="1">Golgi apparatus</location>
        <location evidence="1">trans-Golgi network membrane</location>
        <topology evidence="1">Multi-pass membrane protein</topology>
    </subcellularLocation>
    <subcellularLocation>
        <location evidence="31">Melanosome membrane</location>
        <topology evidence="31">Multi-pass membrane protein</topology>
    </subcellularLocation>
    <subcellularLocation>
        <location evidence="29">Postsynaptic density</location>
    </subcellularLocation>
</comment>
<keyword evidence="10" id="KW-0597">Phosphoprotein</keyword>
<feature type="transmembrane region" description="Helical" evidence="36">
    <location>
        <begin position="888"/>
        <end position="910"/>
    </location>
</feature>
<dbReference type="Gene3D" id="2.70.150.10">
    <property type="entry name" value="Calcium-transporting ATPase, cytoplasmic transduction domain A"/>
    <property type="match status" value="1"/>
</dbReference>
<dbReference type="GO" id="GO:0140581">
    <property type="term" value="F:P-type monovalent copper transporter activity"/>
    <property type="evidence" value="ECO:0007669"/>
    <property type="project" value="UniProtKB-EC"/>
</dbReference>
<keyword evidence="21 36" id="KW-1133">Transmembrane helix</keyword>
<dbReference type="Gene3D" id="3.30.70.330">
    <property type="match status" value="2"/>
</dbReference>
<dbReference type="SFLD" id="SFLDG00002">
    <property type="entry name" value="C1.7:_P-type_atpase_like"/>
    <property type="match status" value="1"/>
</dbReference>
<comment type="catalytic activity">
    <reaction evidence="30">
        <text>Cu(+)(in) + ATP + H2O = Cu(+)(out) + ADP + phosphate + H(+)</text>
        <dbReference type="Rhea" id="RHEA:25792"/>
        <dbReference type="ChEBI" id="CHEBI:15377"/>
        <dbReference type="ChEBI" id="CHEBI:15378"/>
        <dbReference type="ChEBI" id="CHEBI:30616"/>
        <dbReference type="ChEBI" id="CHEBI:43474"/>
        <dbReference type="ChEBI" id="CHEBI:49552"/>
        <dbReference type="ChEBI" id="CHEBI:456216"/>
        <dbReference type="EC" id="7.2.2.8"/>
    </reaction>
    <physiologicalReaction direction="left-to-right" evidence="30">
        <dbReference type="Rhea" id="RHEA:25793"/>
    </physiologicalReaction>
</comment>
<dbReference type="InterPro" id="IPR044492">
    <property type="entry name" value="P_typ_ATPase_HD_dom"/>
</dbReference>
<dbReference type="SFLD" id="SFLDF00027">
    <property type="entry name" value="p-type_atpase"/>
    <property type="match status" value="1"/>
</dbReference>
<dbReference type="SUPFAM" id="SSF54928">
    <property type="entry name" value="RNA-binding domain, RBD"/>
    <property type="match status" value="2"/>
</dbReference>
<dbReference type="InterPro" id="IPR001611">
    <property type="entry name" value="Leu-rich_rpt"/>
</dbReference>
<feature type="transmembrane region" description="Helical" evidence="36">
    <location>
        <begin position="1123"/>
        <end position="1147"/>
    </location>
</feature>
<comment type="caution">
    <text evidence="39">The sequence shown here is derived from an EMBL/GenBank/DDBJ whole genome shotgun (WGS) entry which is preliminary data.</text>
</comment>
<keyword evidence="35" id="KW-0694">RNA-binding</keyword>
<dbReference type="GO" id="GO:0005802">
    <property type="term" value="C:trans-Golgi network"/>
    <property type="evidence" value="ECO:0007669"/>
    <property type="project" value="UniProtKB-ARBA"/>
</dbReference>
<dbReference type="InterPro" id="IPR012677">
    <property type="entry name" value="Nucleotide-bd_a/b_plait_sf"/>
</dbReference>
<dbReference type="CDD" id="cd12585">
    <property type="entry name" value="RRM2_hnRPDL"/>
    <property type="match status" value="1"/>
</dbReference>
<evidence type="ECO:0000256" key="14">
    <source>
        <dbReference type="ARBA" id="ARBA00022737"/>
    </source>
</evidence>
<keyword evidence="25" id="KW-0406">Ion transport</keyword>
<evidence type="ECO:0000256" key="28">
    <source>
        <dbReference type="ARBA" id="ARBA00023273"/>
    </source>
</evidence>
<dbReference type="InterPro" id="IPR018303">
    <property type="entry name" value="ATPase_P-typ_P_site"/>
</dbReference>
<evidence type="ECO:0000256" key="23">
    <source>
        <dbReference type="ARBA" id="ARBA00023018"/>
    </source>
</evidence>
<dbReference type="GO" id="GO:0030424">
    <property type="term" value="C:axon"/>
    <property type="evidence" value="ECO:0007669"/>
    <property type="project" value="UniProtKB-SubCell"/>
</dbReference>
<dbReference type="GO" id="GO:0014069">
    <property type="term" value="C:postsynaptic density"/>
    <property type="evidence" value="ECO:0007669"/>
    <property type="project" value="UniProtKB-SubCell"/>
</dbReference>
<dbReference type="FunFam" id="3.30.70.100:FF:000031">
    <property type="entry name" value="copper-transporting ATPase 1"/>
    <property type="match status" value="1"/>
</dbReference>
<evidence type="ECO:0000256" key="32">
    <source>
        <dbReference type="ARBA" id="ARBA00062031"/>
    </source>
</evidence>
<dbReference type="PROSITE" id="PS00154">
    <property type="entry name" value="ATPASE_E1_E2"/>
    <property type="match status" value="1"/>
</dbReference>
<dbReference type="GO" id="GO:0060003">
    <property type="term" value="P:copper ion export"/>
    <property type="evidence" value="ECO:0007669"/>
    <property type="project" value="UniProtKB-ARBA"/>
</dbReference>
<name>A0A6B0S827_9CETA</name>
<evidence type="ECO:0000259" key="37">
    <source>
        <dbReference type="PROSITE" id="PS50102"/>
    </source>
</evidence>
<dbReference type="FunFam" id="3.30.70.100:FF:000026">
    <property type="entry name" value="ATPase copper transporting alpha"/>
    <property type="match status" value="1"/>
</dbReference>
<keyword evidence="28" id="KW-0966">Cell projection</keyword>
<dbReference type="InterPro" id="IPR036163">
    <property type="entry name" value="HMA_dom_sf"/>
</dbReference>
<dbReference type="GO" id="GO:0031901">
    <property type="term" value="C:early endosome membrane"/>
    <property type="evidence" value="ECO:0007669"/>
    <property type="project" value="UniProtKB-SubCell"/>
</dbReference>
<feature type="transmembrane region" description="Helical" evidence="36">
    <location>
        <begin position="1167"/>
        <end position="1190"/>
    </location>
</feature>
<feature type="transmembrane region" description="Helical" evidence="36">
    <location>
        <begin position="827"/>
        <end position="847"/>
    </location>
</feature>
<evidence type="ECO:0000256" key="20">
    <source>
        <dbReference type="ARBA" id="ARBA00022967"/>
    </source>
</evidence>
<dbReference type="InterPro" id="IPR032675">
    <property type="entry name" value="LRR_dom_sf"/>
</dbReference>
<organism evidence="39 40">
    <name type="scientific">Bos mutus</name>
    <name type="common">wild yak</name>
    <dbReference type="NCBI Taxonomy" id="72004"/>
    <lineage>
        <taxon>Eukaryota</taxon>
        <taxon>Metazoa</taxon>
        <taxon>Chordata</taxon>
        <taxon>Craniata</taxon>
        <taxon>Vertebrata</taxon>
        <taxon>Euteleostomi</taxon>
        <taxon>Mammalia</taxon>
        <taxon>Eutheria</taxon>
        <taxon>Laurasiatheria</taxon>
        <taxon>Artiodactyla</taxon>
        <taxon>Ruminantia</taxon>
        <taxon>Pecora</taxon>
        <taxon>Bovidae</taxon>
        <taxon>Bovinae</taxon>
        <taxon>Bos</taxon>
    </lineage>
</organism>
<dbReference type="GO" id="GO:0003723">
    <property type="term" value="F:RNA binding"/>
    <property type="evidence" value="ECO:0007669"/>
    <property type="project" value="UniProtKB-UniRule"/>
</dbReference>
<dbReference type="Gene3D" id="3.40.1110.10">
    <property type="entry name" value="Calcium-transporting ATPase, cytoplasmic domain N"/>
    <property type="match status" value="1"/>
</dbReference>
<evidence type="ECO:0000256" key="12">
    <source>
        <dbReference type="ARBA" id="ARBA00022692"/>
    </source>
</evidence>
<dbReference type="GO" id="GO:0030425">
    <property type="term" value="C:dendrite"/>
    <property type="evidence" value="ECO:0007669"/>
    <property type="project" value="UniProtKB-SubCell"/>
</dbReference>
<keyword evidence="26 36" id="KW-0472">Membrane</keyword>
<keyword evidence="19" id="KW-0460">Magnesium</keyword>
<dbReference type="InterPro" id="IPR036412">
    <property type="entry name" value="HAD-like_sf"/>
</dbReference>
<feature type="transmembrane region" description="Helical" evidence="36">
    <location>
        <begin position="931"/>
        <end position="953"/>
    </location>
</feature>
<dbReference type="Pfam" id="PF00702">
    <property type="entry name" value="Hydrolase"/>
    <property type="match status" value="1"/>
</dbReference>
<evidence type="ECO:0000313" key="39">
    <source>
        <dbReference type="EMBL" id="MXQ98798.1"/>
    </source>
</evidence>
<dbReference type="Gene3D" id="3.40.50.1000">
    <property type="entry name" value="HAD superfamily/HAD-like"/>
    <property type="match status" value="1"/>
</dbReference>